<dbReference type="PANTHER" id="PTHR43201">
    <property type="entry name" value="ACYL-COA SYNTHETASE"/>
    <property type="match status" value="1"/>
</dbReference>
<comment type="similarity">
    <text evidence="1">Belongs to the ATP-dependent AMP-binding enzyme family.</text>
</comment>
<dbReference type="InterPro" id="IPR025110">
    <property type="entry name" value="AMP-bd_C"/>
</dbReference>
<dbReference type="Pfam" id="PF13193">
    <property type="entry name" value="AMP-binding_C"/>
    <property type="match status" value="1"/>
</dbReference>
<comment type="caution">
    <text evidence="6">The sequence shown here is derived from an EMBL/GenBank/DDBJ whole genome shotgun (WGS) entry which is preliminary data.</text>
</comment>
<evidence type="ECO:0000313" key="6">
    <source>
        <dbReference type="EMBL" id="CAD7050314.1"/>
    </source>
</evidence>
<dbReference type="InterPro" id="IPR045851">
    <property type="entry name" value="AMP-bd_C_sf"/>
</dbReference>
<organism evidence="6 7">
    <name type="scientific">Pseudorhizobium halotolerans</name>
    <dbReference type="NCBI Taxonomy" id="1233081"/>
    <lineage>
        <taxon>Bacteria</taxon>
        <taxon>Pseudomonadati</taxon>
        <taxon>Pseudomonadota</taxon>
        <taxon>Alphaproteobacteria</taxon>
        <taxon>Hyphomicrobiales</taxon>
        <taxon>Rhizobiaceae</taxon>
        <taxon>Rhizobium/Agrobacterium group</taxon>
        <taxon>Pseudorhizobium</taxon>
    </lineage>
</organism>
<feature type="domain" description="AMP-binding enzyme C-terminal" evidence="5">
    <location>
        <begin position="462"/>
        <end position="537"/>
    </location>
</feature>
<evidence type="ECO:0000256" key="3">
    <source>
        <dbReference type="ARBA" id="ARBA00022723"/>
    </source>
</evidence>
<dbReference type="PROSITE" id="PS00455">
    <property type="entry name" value="AMP_BINDING"/>
    <property type="match status" value="1"/>
</dbReference>
<dbReference type="GO" id="GO:0016874">
    <property type="term" value="F:ligase activity"/>
    <property type="evidence" value="ECO:0007669"/>
    <property type="project" value="UniProtKB-KW"/>
</dbReference>
<dbReference type="InterPro" id="IPR042099">
    <property type="entry name" value="ANL_N_sf"/>
</dbReference>
<keyword evidence="3" id="KW-0479">Metal-binding</keyword>
<dbReference type="EMBL" id="CABFWE030000011">
    <property type="protein sequence ID" value="CAD7050314.1"/>
    <property type="molecule type" value="Genomic_DNA"/>
</dbReference>
<reference evidence="6 7" key="1">
    <citation type="submission" date="2020-11" db="EMBL/GenBank/DDBJ databases">
        <authorList>
            <person name="Lassalle F."/>
        </authorList>
    </citation>
    <scope>NUCLEOTIDE SEQUENCE [LARGE SCALE GENOMIC DNA]</scope>
    <source>
        <strain evidence="6 7">AB21</strain>
    </source>
</reference>
<proteinExistence type="inferred from homology"/>
<sequence>MVVRERVAHWHPDDAGVELQEITVGQALRTRAATMPHALALVFDDPAGRGRMAWTYAELDEGVDRLARGLIAWGVIRGDHVAVMAGNSPEWVLLEYALARIGAVLITVNTALKRDEIGYILSQGQVSTLFFSRWQRGYDVGAAISTLMPDLTLLTRICGLEDDDAPTTMGWKALLDGGGSISDDALAEVSDQVCPSDIAQIQFTSGTTGSPKGAMLRHRSIVNNARLMAARAGFVPEDRLLSAMPLFHTAGCVCNVLGMLMAGGCLILMPSFDARDMIALVEREGATIINAVPTMYLRMLEELDAMGSGQPALSSLRIAFTGGTSIPPELMRRLKMRFGAEPMIIMGMTEASPIITQTNPADDFERKITTAGIPLPHTELRIAEPETGTTLACGQVGELLIRGYQITAGYFDMPDATEKAISPDGWLSSGDLAVLDEDGHLTIVGRIKDMLIRGGENIFPVEIEKFLQTHPDVTDAYVVGVPDPDLGEEIFAFVKLRDGAGVGEDELKQFCRANFSRQKMPRYVRAIDALPMTANGKVQKFALREMADRIVTEETDNA</sequence>
<dbReference type="PANTHER" id="PTHR43201:SF5">
    <property type="entry name" value="MEDIUM-CHAIN ACYL-COA LIGASE ACSF2, MITOCHONDRIAL"/>
    <property type="match status" value="1"/>
</dbReference>
<protein>
    <submittedName>
        <fullName evidence="6">Long-chain fatty acid--CoA ligase</fullName>
    </submittedName>
</protein>
<evidence type="ECO:0000313" key="7">
    <source>
        <dbReference type="Proteomes" id="UP000601041"/>
    </source>
</evidence>
<keyword evidence="7" id="KW-1185">Reference proteome</keyword>
<evidence type="ECO:0000256" key="1">
    <source>
        <dbReference type="ARBA" id="ARBA00006432"/>
    </source>
</evidence>
<feature type="domain" description="AMP-dependent synthetase/ligase" evidence="4">
    <location>
        <begin position="29"/>
        <end position="411"/>
    </location>
</feature>
<dbReference type="Gene3D" id="3.30.300.30">
    <property type="match status" value="1"/>
</dbReference>
<dbReference type="Pfam" id="PF00501">
    <property type="entry name" value="AMP-binding"/>
    <property type="match status" value="1"/>
</dbReference>
<evidence type="ECO:0000259" key="4">
    <source>
        <dbReference type="Pfam" id="PF00501"/>
    </source>
</evidence>
<dbReference type="InterPro" id="IPR020845">
    <property type="entry name" value="AMP-binding_CS"/>
</dbReference>
<evidence type="ECO:0000259" key="5">
    <source>
        <dbReference type="Pfam" id="PF13193"/>
    </source>
</evidence>
<keyword evidence="2 6" id="KW-0436">Ligase</keyword>
<accession>A0ABM8PV92</accession>
<dbReference type="SUPFAM" id="SSF56801">
    <property type="entry name" value="Acetyl-CoA synthetase-like"/>
    <property type="match status" value="1"/>
</dbReference>
<dbReference type="Gene3D" id="3.40.50.12780">
    <property type="entry name" value="N-terminal domain of ligase-like"/>
    <property type="match status" value="1"/>
</dbReference>
<evidence type="ECO:0000256" key="2">
    <source>
        <dbReference type="ARBA" id="ARBA00022598"/>
    </source>
</evidence>
<dbReference type="InterPro" id="IPR000873">
    <property type="entry name" value="AMP-dep_synth/lig_dom"/>
</dbReference>
<name>A0ABM8PV92_9HYPH</name>
<gene>
    <name evidence="6" type="ORF">RHAB21_04147</name>
</gene>
<dbReference type="Proteomes" id="UP000601041">
    <property type="component" value="Unassembled WGS sequence"/>
</dbReference>